<gene>
    <name evidence="2" type="ORF">GCM10009554_56870</name>
</gene>
<feature type="compositionally biased region" description="Polar residues" evidence="1">
    <location>
        <begin position="1"/>
        <end position="13"/>
    </location>
</feature>
<organism evidence="2 3">
    <name type="scientific">Kribbella koreensis</name>
    <dbReference type="NCBI Taxonomy" id="57909"/>
    <lineage>
        <taxon>Bacteria</taxon>
        <taxon>Bacillati</taxon>
        <taxon>Actinomycetota</taxon>
        <taxon>Actinomycetes</taxon>
        <taxon>Propionibacteriales</taxon>
        <taxon>Kribbellaceae</taxon>
        <taxon>Kribbella</taxon>
    </lineage>
</organism>
<sequence>MLSPDPNTITSNRAKAGVTSADPAAGDRSGDFASGAGGCRSAVAGSSQVVMDSP</sequence>
<comment type="caution">
    <text evidence="2">The sequence shown here is derived from an EMBL/GenBank/DDBJ whole genome shotgun (WGS) entry which is preliminary data.</text>
</comment>
<protein>
    <submittedName>
        <fullName evidence="2">Uncharacterized protein</fullName>
    </submittedName>
</protein>
<reference evidence="3" key="1">
    <citation type="journal article" date="2019" name="Int. J. Syst. Evol. Microbiol.">
        <title>The Global Catalogue of Microorganisms (GCM) 10K type strain sequencing project: providing services to taxonomists for standard genome sequencing and annotation.</title>
        <authorList>
            <consortium name="The Broad Institute Genomics Platform"/>
            <consortium name="The Broad Institute Genome Sequencing Center for Infectious Disease"/>
            <person name="Wu L."/>
            <person name="Ma J."/>
        </authorList>
    </citation>
    <scope>NUCLEOTIDE SEQUENCE [LARGE SCALE GENOMIC DNA]</scope>
    <source>
        <strain evidence="3">JCM 10977</strain>
    </source>
</reference>
<proteinExistence type="predicted"/>
<name>A0ABP4BPD1_9ACTN</name>
<evidence type="ECO:0000313" key="2">
    <source>
        <dbReference type="EMBL" id="GAA0953048.1"/>
    </source>
</evidence>
<evidence type="ECO:0000256" key="1">
    <source>
        <dbReference type="SAM" id="MobiDB-lite"/>
    </source>
</evidence>
<keyword evidence="3" id="KW-1185">Reference proteome</keyword>
<evidence type="ECO:0000313" key="3">
    <source>
        <dbReference type="Proteomes" id="UP001500542"/>
    </source>
</evidence>
<feature type="region of interest" description="Disordered" evidence="1">
    <location>
        <begin position="1"/>
        <end position="35"/>
    </location>
</feature>
<dbReference type="EMBL" id="BAAAHK010000013">
    <property type="protein sequence ID" value="GAA0953048.1"/>
    <property type="molecule type" value="Genomic_DNA"/>
</dbReference>
<accession>A0ABP4BPD1</accession>
<dbReference type="Proteomes" id="UP001500542">
    <property type="component" value="Unassembled WGS sequence"/>
</dbReference>